<reference evidence="1 2" key="1">
    <citation type="submission" date="2019-10" db="EMBL/GenBank/DDBJ databases">
        <authorList>
            <person name="Karimi E."/>
        </authorList>
    </citation>
    <scope>NUCLEOTIDE SEQUENCE [LARGE SCALE GENOMIC DNA]</scope>
    <source>
        <strain evidence="1">Aeromonas sp. 8C</strain>
    </source>
</reference>
<accession>A0A653L134</accession>
<gene>
    <name evidence="1" type="ORF">AERO8C_20276</name>
</gene>
<dbReference type="AlphaFoldDB" id="A0A653L134"/>
<dbReference type="EMBL" id="CABWLC010000012">
    <property type="protein sequence ID" value="VXA85126.1"/>
    <property type="molecule type" value="Genomic_DNA"/>
</dbReference>
<evidence type="ECO:0000313" key="2">
    <source>
        <dbReference type="Proteomes" id="UP000439123"/>
    </source>
</evidence>
<dbReference type="Proteomes" id="UP000439123">
    <property type="component" value="Unassembled WGS sequence"/>
</dbReference>
<protein>
    <submittedName>
        <fullName evidence="1">Uncharacterized protein</fullName>
    </submittedName>
</protein>
<sequence length="66" mass="7080">MPANSESPFLSFDDQPLAIKKARHQGDGLFHGIVPEHKAMRLQHLGDRLAQGIDIGAGNTGYADPA</sequence>
<organism evidence="1 2">
    <name type="scientific">Aeromonas veronii</name>
    <dbReference type="NCBI Taxonomy" id="654"/>
    <lineage>
        <taxon>Bacteria</taxon>
        <taxon>Pseudomonadati</taxon>
        <taxon>Pseudomonadota</taxon>
        <taxon>Gammaproteobacteria</taxon>
        <taxon>Aeromonadales</taxon>
        <taxon>Aeromonadaceae</taxon>
        <taxon>Aeromonas</taxon>
    </lineage>
</organism>
<evidence type="ECO:0000313" key="1">
    <source>
        <dbReference type="EMBL" id="VXA85126.1"/>
    </source>
</evidence>
<name>A0A653L134_AERVE</name>
<proteinExistence type="predicted"/>